<dbReference type="InterPro" id="IPR020095">
    <property type="entry name" value="PsdUridine_synth_TruA_C"/>
</dbReference>
<sequence>MFNKRYYYVLKIQYLGYRFHGWQKQPKLKTVHLMIDRTFNYIFEGKRFKTLASGRTDAMVSAQEAAFELFVYEPIEDLETFLALFNHNLPQDIRALSVKQVDKSFNIINHAKIKEYLYVFAHGQKHHPFCAPIMTTILEELDIEIMKQGAKLFEGLHNFKTYCYKATDNGVYEREIITCEIVENTMFTANFFPEKSYLLRVKGQGFMRNQIRLMMGALIKLGRGDITLNYIEDSLTPESKEVMDYIAPASGLILNKIEFM</sequence>
<accession>A0A5D0GJJ4</accession>
<evidence type="ECO:0000256" key="4">
    <source>
        <dbReference type="HAMAP-Rule" id="MF_00171"/>
    </source>
</evidence>
<keyword evidence="2 4" id="KW-0819">tRNA processing</keyword>
<gene>
    <name evidence="4" type="primary">truA</name>
    <name evidence="9" type="ORF">FVF61_02130</name>
</gene>
<proteinExistence type="inferred from homology"/>
<dbReference type="InterPro" id="IPR020094">
    <property type="entry name" value="TruA/RsuA/RluB/E/F_N"/>
</dbReference>
<dbReference type="Gene3D" id="3.30.70.660">
    <property type="entry name" value="Pseudouridine synthase I, catalytic domain, C-terminal subdomain"/>
    <property type="match status" value="1"/>
</dbReference>
<comment type="caution">
    <text evidence="4">Lacks conserved residue(s) required for the propagation of feature annotation.</text>
</comment>
<evidence type="ECO:0000313" key="9">
    <source>
        <dbReference type="EMBL" id="TYA58970.1"/>
    </source>
</evidence>
<dbReference type="InterPro" id="IPR001406">
    <property type="entry name" value="PsdUridine_synth_TruA"/>
</dbReference>
<dbReference type="Pfam" id="PF01416">
    <property type="entry name" value="PseudoU_synth_1"/>
    <property type="match status" value="1"/>
</dbReference>
<evidence type="ECO:0000259" key="8">
    <source>
        <dbReference type="Pfam" id="PF01416"/>
    </source>
</evidence>
<dbReference type="GO" id="GO:0160147">
    <property type="term" value="F:tRNA pseudouridine(38-40) synthase activity"/>
    <property type="evidence" value="ECO:0007669"/>
    <property type="project" value="UniProtKB-EC"/>
</dbReference>
<dbReference type="SUPFAM" id="SSF55120">
    <property type="entry name" value="Pseudouridine synthase"/>
    <property type="match status" value="1"/>
</dbReference>
<organism evidence="9 10">
    <name type="scientific">Formosa maritima</name>
    <dbReference type="NCBI Taxonomy" id="2592046"/>
    <lineage>
        <taxon>Bacteria</taxon>
        <taxon>Pseudomonadati</taxon>
        <taxon>Bacteroidota</taxon>
        <taxon>Flavobacteriia</taxon>
        <taxon>Flavobacteriales</taxon>
        <taxon>Flavobacteriaceae</taxon>
        <taxon>Formosa</taxon>
    </lineage>
</organism>
<dbReference type="PIRSF" id="PIRSF001430">
    <property type="entry name" value="tRNA_psdUrid_synth"/>
    <property type="match status" value="1"/>
</dbReference>
<feature type="domain" description="Pseudouridine synthase I TruA alpha/beta" evidence="8">
    <location>
        <begin position="150"/>
        <end position="259"/>
    </location>
</feature>
<dbReference type="EC" id="5.4.99.12" evidence="4"/>
<dbReference type="InterPro" id="IPR020097">
    <property type="entry name" value="PsdUridine_synth_TruA_a/b_dom"/>
</dbReference>
<evidence type="ECO:0000256" key="1">
    <source>
        <dbReference type="ARBA" id="ARBA00009375"/>
    </source>
</evidence>
<name>A0A5D0GJJ4_9FLAO</name>
<dbReference type="Gene3D" id="3.30.70.580">
    <property type="entry name" value="Pseudouridine synthase I, catalytic domain, N-terminal subdomain"/>
    <property type="match status" value="1"/>
</dbReference>
<comment type="catalytic activity">
    <reaction evidence="4 7">
        <text>uridine(38/39/40) in tRNA = pseudouridine(38/39/40) in tRNA</text>
        <dbReference type="Rhea" id="RHEA:22376"/>
        <dbReference type="Rhea" id="RHEA-COMP:10085"/>
        <dbReference type="Rhea" id="RHEA-COMP:10087"/>
        <dbReference type="ChEBI" id="CHEBI:65314"/>
        <dbReference type="ChEBI" id="CHEBI:65315"/>
        <dbReference type="EC" id="5.4.99.12"/>
    </reaction>
</comment>
<dbReference type="GO" id="GO:0031119">
    <property type="term" value="P:tRNA pseudouridine synthesis"/>
    <property type="evidence" value="ECO:0007669"/>
    <property type="project" value="UniProtKB-UniRule"/>
</dbReference>
<dbReference type="PANTHER" id="PTHR11142">
    <property type="entry name" value="PSEUDOURIDYLATE SYNTHASE"/>
    <property type="match status" value="1"/>
</dbReference>
<evidence type="ECO:0000256" key="6">
    <source>
        <dbReference type="PIRSR" id="PIRSR001430-2"/>
    </source>
</evidence>
<dbReference type="GO" id="GO:0003723">
    <property type="term" value="F:RNA binding"/>
    <property type="evidence" value="ECO:0007669"/>
    <property type="project" value="InterPro"/>
</dbReference>
<dbReference type="PANTHER" id="PTHR11142:SF0">
    <property type="entry name" value="TRNA PSEUDOURIDINE SYNTHASE-LIKE 1"/>
    <property type="match status" value="1"/>
</dbReference>
<evidence type="ECO:0000256" key="2">
    <source>
        <dbReference type="ARBA" id="ARBA00022694"/>
    </source>
</evidence>
<dbReference type="RefSeq" id="WP_148452766.1">
    <property type="nucleotide sequence ID" value="NZ_VSFC01000012.1"/>
</dbReference>
<reference evidence="9 10" key="1">
    <citation type="submission" date="2019-08" db="EMBL/GenBank/DDBJ databases">
        <title>Formosa sediminis sp. nov., isolated from marine sediment.</title>
        <authorList>
            <person name="Cao W.R."/>
        </authorList>
    </citation>
    <scope>NUCLEOTIDE SEQUENCE [LARGE SCALE GENOMIC DNA]</scope>
    <source>
        <strain evidence="9 10">1494</strain>
    </source>
</reference>
<dbReference type="HAMAP" id="MF_00171">
    <property type="entry name" value="TruA"/>
    <property type="match status" value="1"/>
</dbReference>
<comment type="caution">
    <text evidence="9">The sequence shown here is derived from an EMBL/GenBank/DDBJ whole genome shotgun (WGS) entry which is preliminary data.</text>
</comment>
<dbReference type="OrthoDB" id="9811823at2"/>
<dbReference type="EMBL" id="VSFC01000012">
    <property type="protein sequence ID" value="TYA58970.1"/>
    <property type="molecule type" value="Genomic_DNA"/>
</dbReference>
<feature type="binding site" evidence="4 6">
    <location>
        <position position="116"/>
    </location>
    <ligand>
        <name>substrate</name>
    </ligand>
</feature>
<evidence type="ECO:0000256" key="3">
    <source>
        <dbReference type="ARBA" id="ARBA00023235"/>
    </source>
</evidence>
<feature type="active site" description="Nucleophile" evidence="4 5">
    <location>
        <position position="57"/>
    </location>
</feature>
<comment type="subunit">
    <text evidence="4">Homodimer.</text>
</comment>
<dbReference type="InterPro" id="IPR020103">
    <property type="entry name" value="PsdUridine_synth_cat_dom_sf"/>
</dbReference>
<dbReference type="AlphaFoldDB" id="A0A5D0GJJ4"/>
<comment type="function">
    <text evidence="4">Formation of pseudouridine at positions 38, 39 and 40 in the anticodon stem and loop of transfer RNAs.</text>
</comment>
<dbReference type="Proteomes" id="UP000324550">
    <property type="component" value="Unassembled WGS sequence"/>
</dbReference>
<evidence type="ECO:0000256" key="7">
    <source>
        <dbReference type="RuleBase" id="RU003792"/>
    </source>
</evidence>
<keyword evidence="10" id="KW-1185">Reference proteome</keyword>
<keyword evidence="3 4" id="KW-0413">Isomerase</keyword>
<protein>
    <recommendedName>
        <fullName evidence="4">tRNA pseudouridine synthase A</fullName>
        <ecNumber evidence="4">5.4.99.12</ecNumber>
    </recommendedName>
    <alternativeName>
        <fullName evidence="4">tRNA pseudouridine(38-40) synthase</fullName>
    </alternativeName>
    <alternativeName>
        <fullName evidence="4">tRNA pseudouridylate synthase I</fullName>
    </alternativeName>
    <alternativeName>
        <fullName evidence="4">tRNA-uridine isomerase I</fullName>
    </alternativeName>
</protein>
<evidence type="ECO:0000256" key="5">
    <source>
        <dbReference type="PIRSR" id="PIRSR001430-1"/>
    </source>
</evidence>
<comment type="similarity">
    <text evidence="1 4 7">Belongs to the tRNA pseudouridine synthase TruA family.</text>
</comment>
<evidence type="ECO:0000313" key="10">
    <source>
        <dbReference type="Proteomes" id="UP000324550"/>
    </source>
</evidence>